<name>A0ABP7MGB2_9GAMM</name>
<comment type="caution">
    <text evidence="1">The sequence shown here is derived from an EMBL/GenBank/DDBJ whole genome shotgun (WGS) entry which is preliminary data.</text>
</comment>
<dbReference type="Pfam" id="PF22098">
    <property type="entry name" value="DUF6942"/>
    <property type="match status" value="1"/>
</dbReference>
<proteinExistence type="predicted"/>
<sequence>MPKIGCNSPKIIVCINHPLPVGASPETQPLTKDWMEDINQIGGNNWRKIFNIYSKMCFQLIDLKGVGLGSVSTWQKYRDDLLLRSESGFQLQYLMGAEYDNLDQNALYLITGKKCAEELGVKDQLHWLDNDFAQVLGKNMLVCPYFDYRQLSNKKLDTLCRLVAERIEL</sequence>
<dbReference type="RefSeq" id="WP_425562140.1">
    <property type="nucleotide sequence ID" value="NZ_BAABBN010000004.1"/>
</dbReference>
<dbReference type="Proteomes" id="UP001501565">
    <property type="component" value="Unassembled WGS sequence"/>
</dbReference>
<accession>A0ABP7MGB2</accession>
<evidence type="ECO:0000313" key="1">
    <source>
        <dbReference type="EMBL" id="GAA3919991.1"/>
    </source>
</evidence>
<gene>
    <name evidence="1" type="ORF">GCM10022277_14420</name>
</gene>
<keyword evidence="2" id="KW-1185">Reference proteome</keyword>
<dbReference type="EMBL" id="BAABBN010000004">
    <property type="protein sequence ID" value="GAA3919991.1"/>
    <property type="molecule type" value="Genomic_DNA"/>
</dbReference>
<organism evidence="1 2">
    <name type="scientific">Litoribacillus peritrichatus</name>
    <dbReference type="NCBI Taxonomy" id="718191"/>
    <lineage>
        <taxon>Bacteria</taxon>
        <taxon>Pseudomonadati</taxon>
        <taxon>Pseudomonadota</taxon>
        <taxon>Gammaproteobacteria</taxon>
        <taxon>Oceanospirillales</taxon>
        <taxon>Oceanospirillaceae</taxon>
        <taxon>Litoribacillus</taxon>
    </lineage>
</organism>
<reference evidence="2" key="1">
    <citation type="journal article" date="2019" name="Int. J. Syst. Evol. Microbiol.">
        <title>The Global Catalogue of Microorganisms (GCM) 10K type strain sequencing project: providing services to taxonomists for standard genome sequencing and annotation.</title>
        <authorList>
            <consortium name="The Broad Institute Genomics Platform"/>
            <consortium name="The Broad Institute Genome Sequencing Center for Infectious Disease"/>
            <person name="Wu L."/>
            <person name="Ma J."/>
        </authorList>
    </citation>
    <scope>NUCLEOTIDE SEQUENCE [LARGE SCALE GENOMIC DNA]</scope>
    <source>
        <strain evidence="2">JCM 17551</strain>
    </source>
</reference>
<evidence type="ECO:0000313" key="2">
    <source>
        <dbReference type="Proteomes" id="UP001501565"/>
    </source>
</evidence>
<dbReference type="InterPro" id="IPR054222">
    <property type="entry name" value="DUF6942"/>
</dbReference>
<protein>
    <submittedName>
        <fullName evidence="1">Uncharacterized protein</fullName>
    </submittedName>
</protein>